<accession>A0ABS6AZU3</accession>
<protein>
    <submittedName>
        <fullName evidence="5">Winged helix-turn-helix transcriptional regulator</fullName>
    </submittedName>
</protein>
<gene>
    <name evidence="5" type="ORF">KO481_18815</name>
</gene>
<dbReference type="SUPFAM" id="SSF46785">
    <property type="entry name" value="Winged helix' DNA-binding domain"/>
    <property type="match status" value="1"/>
</dbReference>
<dbReference type="InterPro" id="IPR002577">
    <property type="entry name" value="HTH_HxlR"/>
</dbReference>
<keyword evidence="2" id="KW-0238">DNA-binding</keyword>
<dbReference type="Pfam" id="PF02036">
    <property type="entry name" value="SCP2"/>
    <property type="match status" value="1"/>
</dbReference>
<dbReference type="Gene3D" id="3.30.1050.10">
    <property type="entry name" value="SCP2 sterol-binding domain"/>
    <property type="match status" value="1"/>
</dbReference>
<name>A0ABS6AZU3_9NOCA</name>
<evidence type="ECO:0000313" key="6">
    <source>
        <dbReference type="Proteomes" id="UP000733379"/>
    </source>
</evidence>
<evidence type="ECO:0000313" key="5">
    <source>
        <dbReference type="EMBL" id="MBU3063574.1"/>
    </source>
</evidence>
<dbReference type="PROSITE" id="PS51118">
    <property type="entry name" value="HTH_HXLR"/>
    <property type="match status" value="1"/>
</dbReference>
<dbReference type="EMBL" id="JAHKNI010000006">
    <property type="protein sequence ID" value="MBU3063574.1"/>
    <property type="molecule type" value="Genomic_DNA"/>
</dbReference>
<dbReference type="PANTHER" id="PTHR33204">
    <property type="entry name" value="TRANSCRIPTIONAL REGULATOR, MARR FAMILY"/>
    <property type="match status" value="1"/>
</dbReference>
<dbReference type="Proteomes" id="UP000733379">
    <property type="component" value="Unassembled WGS sequence"/>
</dbReference>
<evidence type="ECO:0000259" key="4">
    <source>
        <dbReference type="PROSITE" id="PS51118"/>
    </source>
</evidence>
<evidence type="ECO:0000256" key="2">
    <source>
        <dbReference type="ARBA" id="ARBA00023125"/>
    </source>
</evidence>
<feature type="domain" description="HTH hxlR-type" evidence="4">
    <location>
        <begin position="11"/>
        <end position="109"/>
    </location>
</feature>
<dbReference type="SUPFAM" id="SSF55718">
    <property type="entry name" value="SCP-like"/>
    <property type="match status" value="1"/>
</dbReference>
<organism evidence="5 6">
    <name type="scientific">Nocardia albiluteola</name>
    <dbReference type="NCBI Taxonomy" id="2842303"/>
    <lineage>
        <taxon>Bacteria</taxon>
        <taxon>Bacillati</taxon>
        <taxon>Actinomycetota</taxon>
        <taxon>Actinomycetes</taxon>
        <taxon>Mycobacteriales</taxon>
        <taxon>Nocardiaceae</taxon>
        <taxon>Nocardia</taxon>
    </lineage>
</organism>
<keyword evidence="1" id="KW-0805">Transcription regulation</keyword>
<evidence type="ECO:0000256" key="1">
    <source>
        <dbReference type="ARBA" id="ARBA00023015"/>
    </source>
</evidence>
<dbReference type="Gene3D" id="1.10.10.10">
    <property type="entry name" value="Winged helix-like DNA-binding domain superfamily/Winged helix DNA-binding domain"/>
    <property type="match status" value="1"/>
</dbReference>
<dbReference type="InterPro" id="IPR036388">
    <property type="entry name" value="WH-like_DNA-bd_sf"/>
</dbReference>
<evidence type="ECO:0000256" key="3">
    <source>
        <dbReference type="ARBA" id="ARBA00023163"/>
    </source>
</evidence>
<dbReference type="RefSeq" id="WP_215918499.1">
    <property type="nucleotide sequence ID" value="NZ_JAHKNI010000006.1"/>
</dbReference>
<proteinExistence type="predicted"/>
<dbReference type="InterPro" id="IPR036527">
    <property type="entry name" value="SCP2_sterol-bd_dom_sf"/>
</dbReference>
<dbReference type="Pfam" id="PF01638">
    <property type="entry name" value="HxlR"/>
    <property type="match status" value="1"/>
</dbReference>
<keyword evidence="3" id="KW-0804">Transcription</keyword>
<dbReference type="PANTHER" id="PTHR33204:SF18">
    <property type="entry name" value="TRANSCRIPTIONAL REGULATORY PROTEIN"/>
    <property type="match status" value="1"/>
</dbReference>
<reference evidence="5 6" key="1">
    <citation type="submission" date="2021-06" db="EMBL/GenBank/DDBJ databases">
        <title>Actinomycetes sequencing.</title>
        <authorList>
            <person name="Shan Q."/>
        </authorList>
    </citation>
    <scope>NUCLEOTIDE SEQUENCE [LARGE SCALE GENOMIC DNA]</scope>
    <source>
        <strain evidence="5 6">NEAU-G5</strain>
    </source>
</reference>
<sequence length="217" mass="24397">MESTRSYEDACAVAHALDLVGERWSLLIVRELVFGPKRFTDLRRGLPRASPNRLSRRLDELEAAGVLRRRRLPPPSASWVYELTDRGRELESVLYHLGRWGRRAPGRDLEAHLSADAVMLALRDDFAPDRPDRVEARFAFHLGDDHFDVHVADGKIDVTRAVTDRPDVSVTTDPKTVAALFTRRMTIAEAQAAARLEVEGDPDLLQRLFEAAPRPAG</sequence>
<keyword evidence="6" id="KW-1185">Reference proteome</keyword>
<dbReference type="InterPro" id="IPR003033">
    <property type="entry name" value="SCP2_sterol-bd_dom"/>
</dbReference>
<dbReference type="InterPro" id="IPR036390">
    <property type="entry name" value="WH_DNA-bd_sf"/>
</dbReference>
<comment type="caution">
    <text evidence="5">The sequence shown here is derived from an EMBL/GenBank/DDBJ whole genome shotgun (WGS) entry which is preliminary data.</text>
</comment>